<dbReference type="GO" id="GO:0004462">
    <property type="term" value="F:lactoylglutathione lyase activity"/>
    <property type="evidence" value="ECO:0007669"/>
    <property type="project" value="InterPro"/>
</dbReference>
<dbReference type="InterPro" id="IPR018146">
    <property type="entry name" value="Glyoxalase_1_CS"/>
</dbReference>
<dbReference type="EMBL" id="LGUE01000001">
    <property type="protein sequence ID" value="KON91831.1"/>
    <property type="molecule type" value="Genomic_DNA"/>
</dbReference>
<dbReference type="Gene3D" id="3.10.180.10">
    <property type="entry name" value="2,3-Dihydroxybiphenyl 1,2-Dioxygenase, domain 1"/>
    <property type="match status" value="1"/>
</dbReference>
<organism evidence="3 4">
    <name type="scientific">Rossellomorea marisflavi</name>
    <dbReference type="NCBI Taxonomy" id="189381"/>
    <lineage>
        <taxon>Bacteria</taxon>
        <taxon>Bacillati</taxon>
        <taxon>Bacillota</taxon>
        <taxon>Bacilli</taxon>
        <taxon>Bacillales</taxon>
        <taxon>Bacillaceae</taxon>
        <taxon>Rossellomorea</taxon>
    </lineage>
</organism>
<dbReference type="InterPro" id="IPR037523">
    <property type="entry name" value="VOC_core"/>
</dbReference>
<dbReference type="CDD" id="cd07253">
    <property type="entry name" value="GLOD5"/>
    <property type="match status" value="1"/>
</dbReference>
<protein>
    <recommendedName>
        <fullName evidence="2">VOC domain-containing protein</fullName>
    </recommendedName>
</protein>
<evidence type="ECO:0000313" key="4">
    <source>
        <dbReference type="Proteomes" id="UP000037405"/>
    </source>
</evidence>
<dbReference type="InterPro" id="IPR050383">
    <property type="entry name" value="GlyoxalaseI/FosfomycinResist"/>
</dbReference>
<feature type="domain" description="VOC" evidence="2">
    <location>
        <begin position="4"/>
        <end position="124"/>
    </location>
</feature>
<evidence type="ECO:0000256" key="1">
    <source>
        <dbReference type="ARBA" id="ARBA00022723"/>
    </source>
</evidence>
<dbReference type="STRING" id="189381.GCA_900166615_03306"/>
<dbReference type="PROSITE" id="PS00934">
    <property type="entry name" value="GLYOXALASE_I_1"/>
    <property type="match status" value="1"/>
</dbReference>
<evidence type="ECO:0000259" key="2">
    <source>
        <dbReference type="PROSITE" id="PS51819"/>
    </source>
</evidence>
<dbReference type="PATRIC" id="fig|189381.12.peg.1110"/>
<dbReference type="PANTHER" id="PTHR21366:SF14">
    <property type="entry name" value="GLYOXALASE DOMAIN-CONTAINING PROTEIN 5"/>
    <property type="match status" value="1"/>
</dbReference>
<dbReference type="AlphaFoldDB" id="A0A0M0GQX4"/>
<proteinExistence type="predicted"/>
<dbReference type="RefSeq" id="WP_053427023.1">
    <property type="nucleotide sequence ID" value="NZ_LGUE01000001.1"/>
</dbReference>
<dbReference type="PANTHER" id="PTHR21366">
    <property type="entry name" value="GLYOXALASE FAMILY PROTEIN"/>
    <property type="match status" value="1"/>
</dbReference>
<dbReference type="InterPro" id="IPR029068">
    <property type="entry name" value="Glyas_Bleomycin-R_OHBP_Dase"/>
</dbReference>
<sequence length="127" mass="14209">MIKRLDHVVLTVKSLEDSLRFYTEVLGMEEMTFGNGRKALAFGDQKINLHEYKREFVPKAAHPTPGSADWCFITSLDSDSLLRHLTALGIAIEEGPVTRTGSLGPISSIYIRDPDNNLIELSTYINE</sequence>
<accession>A0A0M0GQX4</accession>
<dbReference type="Proteomes" id="UP000037405">
    <property type="component" value="Unassembled WGS sequence"/>
</dbReference>
<keyword evidence="4" id="KW-1185">Reference proteome</keyword>
<dbReference type="OrthoDB" id="9800322at2"/>
<evidence type="ECO:0000313" key="3">
    <source>
        <dbReference type="EMBL" id="KON91831.1"/>
    </source>
</evidence>
<dbReference type="GO" id="GO:0046872">
    <property type="term" value="F:metal ion binding"/>
    <property type="evidence" value="ECO:0007669"/>
    <property type="project" value="UniProtKB-KW"/>
</dbReference>
<dbReference type="SUPFAM" id="SSF54593">
    <property type="entry name" value="Glyoxalase/Bleomycin resistance protein/Dihydroxybiphenyl dioxygenase"/>
    <property type="match status" value="1"/>
</dbReference>
<name>A0A0M0GQX4_9BACI</name>
<comment type="caution">
    <text evidence="3">The sequence shown here is derived from an EMBL/GenBank/DDBJ whole genome shotgun (WGS) entry which is preliminary data.</text>
</comment>
<dbReference type="InterPro" id="IPR004360">
    <property type="entry name" value="Glyas_Fos-R_dOase_dom"/>
</dbReference>
<reference evidence="4" key="1">
    <citation type="submission" date="2015-07" db="EMBL/GenBank/DDBJ databases">
        <title>Fjat-14235 jcm11544.</title>
        <authorList>
            <person name="Liu B."/>
            <person name="Wang J."/>
            <person name="Zhu Y."/>
            <person name="Liu G."/>
            <person name="Chen Q."/>
            <person name="Chen Z."/>
            <person name="Lan J."/>
            <person name="Che J."/>
            <person name="Ge C."/>
            <person name="Shi H."/>
            <person name="Pan Z."/>
            <person name="Liu X."/>
        </authorList>
    </citation>
    <scope>NUCLEOTIDE SEQUENCE [LARGE SCALE GENOMIC DNA]</scope>
    <source>
        <strain evidence="4">JCM 11544</strain>
    </source>
</reference>
<gene>
    <name evidence="3" type="ORF">AF331_04915</name>
</gene>
<dbReference type="PROSITE" id="PS51819">
    <property type="entry name" value="VOC"/>
    <property type="match status" value="1"/>
</dbReference>
<dbReference type="Pfam" id="PF00903">
    <property type="entry name" value="Glyoxalase"/>
    <property type="match status" value="1"/>
</dbReference>
<keyword evidence="1" id="KW-0479">Metal-binding</keyword>